<dbReference type="InterPro" id="IPR012902">
    <property type="entry name" value="N_methyl_site"/>
</dbReference>
<dbReference type="EMBL" id="CP036433">
    <property type="protein sequence ID" value="QDU93036.1"/>
    <property type="molecule type" value="Genomic_DNA"/>
</dbReference>
<dbReference type="PROSITE" id="PS00409">
    <property type="entry name" value="PROKAR_NTER_METHYL"/>
    <property type="match status" value="1"/>
</dbReference>
<dbReference type="RefSeq" id="WP_145049498.1">
    <property type="nucleotide sequence ID" value="NZ_CP036433.1"/>
</dbReference>
<dbReference type="InterPro" id="IPR045584">
    <property type="entry name" value="Pilin-like"/>
</dbReference>
<dbReference type="KEGG" id="lcre:Pla8534_08110"/>
<organism evidence="2 3">
    <name type="scientific">Lignipirellula cremea</name>
    <dbReference type="NCBI Taxonomy" id="2528010"/>
    <lineage>
        <taxon>Bacteria</taxon>
        <taxon>Pseudomonadati</taxon>
        <taxon>Planctomycetota</taxon>
        <taxon>Planctomycetia</taxon>
        <taxon>Pirellulales</taxon>
        <taxon>Pirellulaceae</taxon>
        <taxon>Lignipirellula</taxon>
    </lineage>
</organism>
<keyword evidence="3" id="KW-1185">Reference proteome</keyword>
<keyword evidence="1" id="KW-0472">Membrane</keyword>
<evidence type="ECO:0000313" key="3">
    <source>
        <dbReference type="Proteomes" id="UP000317648"/>
    </source>
</evidence>
<evidence type="ECO:0000256" key="1">
    <source>
        <dbReference type="SAM" id="Phobius"/>
    </source>
</evidence>
<feature type="transmembrane region" description="Helical" evidence="1">
    <location>
        <begin position="12"/>
        <end position="30"/>
    </location>
</feature>
<name>A0A518DMG9_9BACT</name>
<reference evidence="2 3" key="1">
    <citation type="submission" date="2019-02" db="EMBL/GenBank/DDBJ databases">
        <title>Deep-cultivation of Planctomycetes and their phenomic and genomic characterization uncovers novel biology.</title>
        <authorList>
            <person name="Wiegand S."/>
            <person name="Jogler M."/>
            <person name="Boedeker C."/>
            <person name="Pinto D."/>
            <person name="Vollmers J."/>
            <person name="Rivas-Marin E."/>
            <person name="Kohn T."/>
            <person name="Peeters S.H."/>
            <person name="Heuer A."/>
            <person name="Rast P."/>
            <person name="Oberbeckmann S."/>
            <person name="Bunk B."/>
            <person name="Jeske O."/>
            <person name="Meyerdierks A."/>
            <person name="Storesund J.E."/>
            <person name="Kallscheuer N."/>
            <person name="Luecker S."/>
            <person name="Lage O.M."/>
            <person name="Pohl T."/>
            <person name="Merkel B.J."/>
            <person name="Hornburger P."/>
            <person name="Mueller R.-W."/>
            <person name="Bruemmer F."/>
            <person name="Labrenz M."/>
            <person name="Spormann A.M."/>
            <person name="Op den Camp H."/>
            <person name="Overmann J."/>
            <person name="Amann R."/>
            <person name="Jetten M.S.M."/>
            <person name="Mascher T."/>
            <person name="Medema M.H."/>
            <person name="Devos D.P."/>
            <person name="Kaster A.-K."/>
            <person name="Ovreas L."/>
            <person name="Rohde M."/>
            <person name="Galperin M.Y."/>
            <person name="Jogler C."/>
        </authorList>
    </citation>
    <scope>NUCLEOTIDE SEQUENCE [LARGE SCALE GENOMIC DNA]</scope>
    <source>
        <strain evidence="2 3">Pla85_3_4</strain>
    </source>
</reference>
<dbReference type="Gene3D" id="3.30.700.10">
    <property type="entry name" value="Glycoprotein, Type 4 Pilin"/>
    <property type="match status" value="1"/>
</dbReference>
<dbReference type="SUPFAM" id="SSF54523">
    <property type="entry name" value="Pili subunits"/>
    <property type="match status" value="1"/>
</dbReference>
<dbReference type="Proteomes" id="UP000317648">
    <property type="component" value="Chromosome"/>
</dbReference>
<dbReference type="NCBIfam" id="TIGR02532">
    <property type="entry name" value="IV_pilin_GFxxxE"/>
    <property type="match status" value="1"/>
</dbReference>
<keyword evidence="1" id="KW-0812">Transmembrane</keyword>
<evidence type="ECO:0000313" key="2">
    <source>
        <dbReference type="EMBL" id="QDU93036.1"/>
    </source>
</evidence>
<proteinExistence type="predicted"/>
<dbReference type="AlphaFoldDB" id="A0A518DMG9"/>
<dbReference type="OrthoDB" id="253619at2"/>
<protein>
    <recommendedName>
        <fullName evidence="4">Type II secretion system protein G</fullName>
    </recommendedName>
</protein>
<dbReference type="Pfam" id="PF07963">
    <property type="entry name" value="N_methyl"/>
    <property type="match status" value="1"/>
</dbReference>
<sequence length="304" mass="33319">MILRRGFTLVEMLIVVSILTLVAGMLLFAMQGVTEQARTRSTETEIQRISDVLLERWDSYKTRPVRVAAGAGLMQRRLNALRELQRAELPERKSDVTTGTVAMSPVQRGYQRKVLRLVQKVNPSHTISNWTTQHESAECLWLILGSLTVGDTNALSLLTEKEVGDTDGDGVPEVLDAWGVPLMFLRWAPGFSQSTLQGPGATTPAIDVFDPLQADPRYFDGSGVRKQADVPVLFALTPLIASAGPDKEFGLAFDIFGSSAPLNYAQTTPPNDPYFDPRPTLPQAGTADVSVNTWADNITNHLVE</sequence>
<evidence type="ECO:0008006" key="4">
    <source>
        <dbReference type="Google" id="ProtNLM"/>
    </source>
</evidence>
<gene>
    <name evidence="2" type="ORF">Pla8534_08110</name>
</gene>
<keyword evidence="1" id="KW-1133">Transmembrane helix</keyword>
<accession>A0A518DMG9</accession>